<dbReference type="Gene3D" id="3.40.50.1110">
    <property type="entry name" value="SGNH hydrolase"/>
    <property type="match status" value="1"/>
</dbReference>
<name>A0A2J7TCI2_METSI</name>
<sequence>MGFGMARKTTGGSARAGALAALVCLAPLAHAQDAPSSVAPLAGSGASAPTAMVAPPLSASCDVPASDLAGPIALPNFTAALQKRETVTILAIGSSSTAGTGSSNTAKTYPSQLEAILEKTLKGEDVIIINRGLPGEVAQSTAERIKSEVALKKPDLVLWQTGTNDALARVPASDFAATVRSTVQWLKDNQTDVALVGLQYAPRLARDSNYAEIRDALKRVAAEENVLYVSRYDAMRFIAQTRANLHLMAQDGFHLNDLGYQCMAEHVAHALIVSLFMKKVRPAAN</sequence>
<dbReference type="InterPro" id="IPR057572">
    <property type="entry name" value="NonGDSL"/>
</dbReference>
<protein>
    <submittedName>
        <fullName evidence="2">GDSL family lipase</fullName>
    </submittedName>
</protein>
<dbReference type="InterPro" id="IPR036514">
    <property type="entry name" value="SGNH_hydro_sf"/>
</dbReference>
<feature type="signal peptide" evidence="1">
    <location>
        <begin position="1"/>
        <end position="31"/>
    </location>
</feature>
<feature type="chain" id="PRO_5014392855" evidence="1">
    <location>
        <begin position="32"/>
        <end position="285"/>
    </location>
</feature>
<dbReference type="EMBL" id="PDZR01000031">
    <property type="protein sequence ID" value="PNG24469.1"/>
    <property type="molecule type" value="Genomic_DNA"/>
</dbReference>
<dbReference type="SUPFAM" id="SSF52266">
    <property type="entry name" value="SGNH hydrolase"/>
    <property type="match status" value="1"/>
</dbReference>
<evidence type="ECO:0000256" key="1">
    <source>
        <dbReference type="SAM" id="SignalP"/>
    </source>
</evidence>
<reference evidence="2 3" key="1">
    <citation type="submission" date="2017-10" db="EMBL/GenBank/DDBJ databases">
        <title>Genome announcement of Methylocella silvestris TVC from permafrost.</title>
        <authorList>
            <person name="Wang J."/>
            <person name="Geng K."/>
            <person name="Ul-Haque F."/>
            <person name="Crombie A.T."/>
            <person name="Street L.E."/>
            <person name="Wookey P.A."/>
            <person name="Murrell J.C."/>
            <person name="Pratscher J."/>
        </authorList>
    </citation>
    <scope>NUCLEOTIDE SEQUENCE [LARGE SCALE GENOMIC DNA]</scope>
    <source>
        <strain evidence="2 3">TVC</strain>
    </source>
</reference>
<dbReference type="PANTHER" id="PTHR30383:SF5">
    <property type="entry name" value="SGNH HYDROLASE-TYPE ESTERASE DOMAIN-CONTAINING PROTEIN"/>
    <property type="match status" value="1"/>
</dbReference>
<dbReference type="AlphaFoldDB" id="A0A2J7TCI2"/>
<gene>
    <name evidence="2" type="ORF">CR492_18440</name>
</gene>
<organism evidence="2 3">
    <name type="scientific">Methylocella silvestris</name>
    <dbReference type="NCBI Taxonomy" id="199596"/>
    <lineage>
        <taxon>Bacteria</taxon>
        <taxon>Pseudomonadati</taxon>
        <taxon>Pseudomonadota</taxon>
        <taxon>Alphaproteobacteria</taxon>
        <taxon>Hyphomicrobiales</taxon>
        <taxon>Beijerinckiaceae</taxon>
        <taxon>Methylocella</taxon>
    </lineage>
</organism>
<accession>A0A2J7TCI2</accession>
<comment type="caution">
    <text evidence="2">The sequence shown here is derived from an EMBL/GenBank/DDBJ whole genome shotgun (WGS) entry which is preliminary data.</text>
</comment>
<proteinExistence type="predicted"/>
<keyword evidence="1" id="KW-0732">Signal</keyword>
<dbReference type="Proteomes" id="UP000236286">
    <property type="component" value="Unassembled WGS sequence"/>
</dbReference>
<evidence type="ECO:0000313" key="2">
    <source>
        <dbReference type="EMBL" id="PNG24469.1"/>
    </source>
</evidence>
<evidence type="ECO:0000313" key="3">
    <source>
        <dbReference type="Proteomes" id="UP000236286"/>
    </source>
</evidence>
<dbReference type="PANTHER" id="PTHR30383">
    <property type="entry name" value="THIOESTERASE 1/PROTEASE 1/LYSOPHOSPHOLIPASE L1"/>
    <property type="match status" value="1"/>
</dbReference>
<dbReference type="Pfam" id="PF25182">
    <property type="entry name" value="NonGDSL"/>
    <property type="match status" value="1"/>
</dbReference>
<dbReference type="GO" id="GO:0004622">
    <property type="term" value="F:phosphatidylcholine lysophospholipase activity"/>
    <property type="evidence" value="ECO:0007669"/>
    <property type="project" value="TreeGrafter"/>
</dbReference>
<dbReference type="InterPro" id="IPR051532">
    <property type="entry name" value="Ester_Hydrolysis_Enzymes"/>
</dbReference>
<dbReference type="OrthoDB" id="7203637at2"/>